<dbReference type="GO" id="GO:0000976">
    <property type="term" value="F:transcription cis-regulatory region binding"/>
    <property type="evidence" value="ECO:0007669"/>
    <property type="project" value="TreeGrafter"/>
</dbReference>
<dbReference type="Gene3D" id="1.10.357.10">
    <property type="entry name" value="Tetracycline Repressor, domain 2"/>
    <property type="match status" value="1"/>
</dbReference>
<protein>
    <submittedName>
        <fullName evidence="4">TetR family transcriptional regulator</fullName>
    </submittedName>
</protein>
<feature type="DNA-binding region" description="H-T-H motif" evidence="2">
    <location>
        <begin position="28"/>
        <end position="47"/>
    </location>
</feature>
<dbReference type="InterPro" id="IPR050109">
    <property type="entry name" value="HTH-type_TetR-like_transc_reg"/>
</dbReference>
<evidence type="ECO:0000256" key="1">
    <source>
        <dbReference type="ARBA" id="ARBA00023125"/>
    </source>
</evidence>
<dbReference type="PROSITE" id="PS50977">
    <property type="entry name" value="HTH_TETR_2"/>
    <property type="match status" value="1"/>
</dbReference>
<organism evidence="4 5">
    <name type="scientific">Corynebacterium tapiri</name>
    <dbReference type="NCBI Taxonomy" id="1448266"/>
    <lineage>
        <taxon>Bacteria</taxon>
        <taxon>Bacillati</taxon>
        <taxon>Actinomycetota</taxon>
        <taxon>Actinomycetes</taxon>
        <taxon>Mycobacteriales</taxon>
        <taxon>Corynebacteriaceae</taxon>
        <taxon>Corynebacterium</taxon>
    </lineage>
</organism>
<dbReference type="AlphaFoldDB" id="A0A5C4U5E7"/>
<evidence type="ECO:0000313" key="4">
    <source>
        <dbReference type="EMBL" id="TNL99710.1"/>
    </source>
</evidence>
<dbReference type="PANTHER" id="PTHR30055">
    <property type="entry name" value="HTH-TYPE TRANSCRIPTIONAL REGULATOR RUTR"/>
    <property type="match status" value="1"/>
</dbReference>
<dbReference type="SUPFAM" id="SSF46689">
    <property type="entry name" value="Homeodomain-like"/>
    <property type="match status" value="1"/>
</dbReference>
<dbReference type="OrthoDB" id="4408384at2"/>
<dbReference type="GO" id="GO:0003700">
    <property type="term" value="F:DNA-binding transcription factor activity"/>
    <property type="evidence" value="ECO:0007669"/>
    <property type="project" value="TreeGrafter"/>
</dbReference>
<dbReference type="InterPro" id="IPR009057">
    <property type="entry name" value="Homeodomain-like_sf"/>
</dbReference>
<sequence>MAPHKSLRQMLIDAALEVISEVGAERATNRMIAQRAHTALGSITYHFDSKDDLLCEAFTEYTRRSVETINQHFAAVDSLESARSALVSMVELTISDTIVGSELYALALRRPRYRAILQAWSRKCCDIMRTCFTADTVFMVDSLYQGVALHRNIFAQDFPTTRIRTAVERLTPEHSYIGPGSNAQHNPM</sequence>
<keyword evidence="1 2" id="KW-0238">DNA-binding</keyword>
<comment type="caution">
    <text evidence="4">The sequence shown here is derived from an EMBL/GenBank/DDBJ whole genome shotgun (WGS) entry which is preliminary data.</text>
</comment>
<feature type="domain" description="HTH tetR-type" evidence="3">
    <location>
        <begin position="5"/>
        <end position="65"/>
    </location>
</feature>
<keyword evidence="5" id="KW-1185">Reference proteome</keyword>
<dbReference type="Pfam" id="PF00440">
    <property type="entry name" value="TetR_N"/>
    <property type="match status" value="1"/>
</dbReference>
<dbReference type="RefSeq" id="WP_139464626.1">
    <property type="nucleotide sequence ID" value="NZ_VDHJ01000002.1"/>
</dbReference>
<proteinExistence type="predicted"/>
<name>A0A5C4U5E7_9CORY</name>
<dbReference type="InterPro" id="IPR001647">
    <property type="entry name" value="HTH_TetR"/>
</dbReference>
<dbReference type="Proteomes" id="UP000312032">
    <property type="component" value="Unassembled WGS sequence"/>
</dbReference>
<reference evidence="4 5" key="1">
    <citation type="submission" date="2019-06" db="EMBL/GenBank/DDBJ databases">
        <authorList>
            <person name="Li J."/>
        </authorList>
    </citation>
    <scope>NUCLEOTIDE SEQUENCE [LARGE SCALE GENOMIC DNA]</scope>
    <source>
        <strain evidence="4 5">LMG 28165</strain>
    </source>
</reference>
<evidence type="ECO:0000313" key="5">
    <source>
        <dbReference type="Proteomes" id="UP000312032"/>
    </source>
</evidence>
<dbReference type="EMBL" id="VDHJ01000002">
    <property type="protein sequence ID" value="TNL99710.1"/>
    <property type="molecule type" value="Genomic_DNA"/>
</dbReference>
<accession>A0A5C4U5E7</accession>
<dbReference type="PRINTS" id="PR00455">
    <property type="entry name" value="HTHTETR"/>
</dbReference>
<dbReference type="PANTHER" id="PTHR30055:SF226">
    <property type="entry name" value="HTH-TYPE TRANSCRIPTIONAL REGULATOR PKSA"/>
    <property type="match status" value="1"/>
</dbReference>
<gene>
    <name evidence="4" type="ORF">FHE74_01320</name>
</gene>
<evidence type="ECO:0000256" key="2">
    <source>
        <dbReference type="PROSITE-ProRule" id="PRU00335"/>
    </source>
</evidence>
<evidence type="ECO:0000259" key="3">
    <source>
        <dbReference type="PROSITE" id="PS50977"/>
    </source>
</evidence>